<keyword evidence="2" id="KW-0812">Transmembrane</keyword>
<gene>
    <name evidence="3" type="ORF">H9564_00885</name>
</gene>
<keyword evidence="2" id="KW-0472">Membrane</keyword>
<feature type="compositionally biased region" description="Polar residues" evidence="1">
    <location>
        <begin position="20"/>
        <end position="31"/>
    </location>
</feature>
<comment type="caution">
    <text evidence="3">The sequence shown here is derived from an EMBL/GenBank/DDBJ whole genome shotgun (WGS) entry which is preliminary data.</text>
</comment>
<protein>
    <submittedName>
        <fullName evidence="3">Uncharacterized protein</fullName>
    </submittedName>
</protein>
<feature type="transmembrane region" description="Helical" evidence="2">
    <location>
        <begin position="50"/>
        <end position="71"/>
    </location>
</feature>
<evidence type="ECO:0000256" key="1">
    <source>
        <dbReference type="SAM" id="MobiDB-lite"/>
    </source>
</evidence>
<name>A0ABR8PAK3_9LACO</name>
<reference evidence="3 4" key="1">
    <citation type="submission" date="2020-08" db="EMBL/GenBank/DDBJ databases">
        <title>A Genomic Blueprint of the Chicken Gut Microbiome.</title>
        <authorList>
            <person name="Gilroy R."/>
            <person name="Ravi A."/>
            <person name="Getino M."/>
            <person name="Pursley I."/>
            <person name="Horton D.L."/>
            <person name="Alikhan N.-F."/>
            <person name="Baker D."/>
            <person name="Gharbi K."/>
            <person name="Hall N."/>
            <person name="Watson M."/>
            <person name="Adriaenssens E.M."/>
            <person name="Foster-Nyarko E."/>
            <person name="Jarju S."/>
            <person name="Secka A."/>
            <person name="Antonio M."/>
            <person name="Oren A."/>
            <person name="Chaudhuri R."/>
            <person name="La Ragione R.M."/>
            <person name="Hildebrand F."/>
            <person name="Pallen M.J."/>
        </authorList>
    </citation>
    <scope>NUCLEOTIDE SEQUENCE [LARGE SCALE GENOMIC DNA]</scope>
    <source>
        <strain evidence="3 4">Sa3CUN2</strain>
    </source>
</reference>
<keyword evidence="4" id="KW-1185">Reference proteome</keyword>
<feature type="compositionally biased region" description="Polar residues" evidence="1">
    <location>
        <begin position="1"/>
        <end position="13"/>
    </location>
</feature>
<feature type="region of interest" description="Disordered" evidence="1">
    <location>
        <begin position="1"/>
        <end position="31"/>
    </location>
</feature>
<keyword evidence="2" id="KW-1133">Transmembrane helix</keyword>
<evidence type="ECO:0000313" key="4">
    <source>
        <dbReference type="Proteomes" id="UP000616837"/>
    </source>
</evidence>
<sequence>MTRQQYRQQSTGDGSEEGRQSFTSQSRTAQKIEQEQLTSEQKMYRLRRRLNIAIIALVIAIIIVYLILFFVK</sequence>
<dbReference type="EMBL" id="JACSQW010000002">
    <property type="protein sequence ID" value="MBD7894296.1"/>
    <property type="molecule type" value="Genomic_DNA"/>
</dbReference>
<evidence type="ECO:0000256" key="2">
    <source>
        <dbReference type="SAM" id="Phobius"/>
    </source>
</evidence>
<proteinExistence type="predicted"/>
<accession>A0ABR8PAK3</accession>
<evidence type="ECO:0000313" key="3">
    <source>
        <dbReference type="EMBL" id="MBD7894296.1"/>
    </source>
</evidence>
<dbReference type="Proteomes" id="UP000616837">
    <property type="component" value="Unassembled WGS sequence"/>
</dbReference>
<organism evidence="3 4">
    <name type="scientific">Limosilactobacillus avistercoris</name>
    <dbReference type="NCBI Taxonomy" id="2762243"/>
    <lineage>
        <taxon>Bacteria</taxon>
        <taxon>Bacillati</taxon>
        <taxon>Bacillota</taxon>
        <taxon>Bacilli</taxon>
        <taxon>Lactobacillales</taxon>
        <taxon>Lactobacillaceae</taxon>
        <taxon>Limosilactobacillus</taxon>
    </lineage>
</organism>